<dbReference type="SUPFAM" id="SSF58100">
    <property type="entry name" value="Bacterial hemolysins"/>
    <property type="match status" value="1"/>
</dbReference>
<organism evidence="1 2">
    <name type="scientific">Bacillus thuringiensis</name>
    <dbReference type="NCBI Taxonomy" id="1428"/>
    <lineage>
        <taxon>Bacteria</taxon>
        <taxon>Bacillati</taxon>
        <taxon>Bacillota</taxon>
        <taxon>Bacilli</taxon>
        <taxon>Bacillales</taxon>
        <taxon>Bacillaceae</taxon>
        <taxon>Bacillus</taxon>
        <taxon>Bacillus cereus group</taxon>
    </lineage>
</organism>
<dbReference type="PANTHER" id="PTHR38443">
    <property type="match status" value="1"/>
</dbReference>
<dbReference type="PANTHER" id="PTHR38443:SF2">
    <property type="entry name" value="NON-HEMOLYTIC ENTEROTOXIN LYTIC COMPONENT L1"/>
    <property type="match status" value="1"/>
</dbReference>
<name>A0A9X5RLA5_BACTU</name>
<dbReference type="Gene3D" id="1.20.1170.10">
    <property type="match status" value="1"/>
</dbReference>
<sequence>MAATVGTAVTALENIKTQWGTVKKKYKSLIDSVDNISLDLFDEIIRADLNTAKDNWQDLKNYADKLYEGAKSVQTGPDCT</sequence>
<dbReference type="InterPro" id="IPR052785">
    <property type="entry name" value="Enterotoxin_cmpnt"/>
</dbReference>
<dbReference type="EMBL" id="LXLI01000041">
    <property type="protein sequence ID" value="OFC88487.1"/>
    <property type="molecule type" value="Genomic_DNA"/>
</dbReference>
<protein>
    <recommendedName>
        <fullName evidence="3">Hemolysin BL-binding component</fullName>
    </recommendedName>
</protein>
<evidence type="ECO:0000313" key="1">
    <source>
        <dbReference type="EMBL" id="OFC88487.1"/>
    </source>
</evidence>
<comment type="caution">
    <text evidence="1">The sequence shown here is derived from an EMBL/GenBank/DDBJ whole genome shotgun (WGS) entry which is preliminary data.</text>
</comment>
<proteinExistence type="predicted"/>
<dbReference type="Proteomes" id="UP000175994">
    <property type="component" value="Unassembled WGS sequence"/>
</dbReference>
<evidence type="ECO:0008006" key="3">
    <source>
        <dbReference type="Google" id="ProtNLM"/>
    </source>
</evidence>
<evidence type="ECO:0000313" key="2">
    <source>
        <dbReference type="Proteomes" id="UP000175994"/>
    </source>
</evidence>
<gene>
    <name evidence="1" type="ORF">BTGOE4_59480</name>
</gene>
<reference evidence="1 2" key="1">
    <citation type="submission" date="2016-04" db="EMBL/GenBank/DDBJ databases">
        <title>Bacillus thuringiensis and Bacillus weihenstephanensis as novel biocontrol agents of wilt causing Verticillium species.</title>
        <authorList>
            <person name="Hollensteiner J."/>
            <person name="Wemheuer F."/>
            <person name="Harting R."/>
            <person name="Kolarzyk A."/>
            <person name="Diaz-Valerio S."/>
            <person name="Poehlein A."/>
            <person name="Brzuszkiewicz E."/>
            <person name="Nesemann K."/>
            <person name="Braus-Stromeyer S."/>
            <person name="Braus G."/>
            <person name="Daniel R."/>
            <person name="Liesegang H."/>
        </authorList>
    </citation>
    <scope>NUCLEOTIDE SEQUENCE [LARGE SCALE GENOMIC DNA]</scope>
    <source>
        <strain evidence="1 2">GOE4</strain>
    </source>
</reference>
<accession>A0A9X5RLA5</accession>
<dbReference type="AlphaFoldDB" id="A0A9X5RLA5"/>